<accession>A0ABY5UVM7</accession>
<name>A0ABY5UVM7_9BACT</name>
<organism evidence="1 2">
    <name type="scientific">Alistipes ihumii AP11</name>
    <dbReference type="NCBI Taxonomy" id="1211813"/>
    <lineage>
        <taxon>Bacteria</taxon>
        <taxon>Pseudomonadati</taxon>
        <taxon>Bacteroidota</taxon>
        <taxon>Bacteroidia</taxon>
        <taxon>Bacteroidales</taxon>
        <taxon>Rikenellaceae</taxon>
        <taxon>Alistipes</taxon>
    </lineage>
</organism>
<proteinExistence type="predicted"/>
<dbReference type="RefSeq" id="WP_019245952.1">
    <property type="nucleotide sequence ID" value="NZ_CAPH01000013.1"/>
</dbReference>
<dbReference type="GeneID" id="82891221"/>
<dbReference type="EMBL" id="CP102294">
    <property type="protein sequence ID" value="UWN56180.1"/>
    <property type="molecule type" value="Genomic_DNA"/>
</dbReference>
<keyword evidence="2" id="KW-1185">Reference proteome</keyword>
<evidence type="ECO:0000313" key="1">
    <source>
        <dbReference type="EMBL" id="UWN56180.1"/>
    </source>
</evidence>
<reference evidence="1" key="1">
    <citation type="journal article" date="2022" name="Cell">
        <title>Design, construction, and in vivo augmentation of a complex gut microbiome.</title>
        <authorList>
            <person name="Cheng A.G."/>
            <person name="Ho P.Y."/>
            <person name="Aranda-Diaz A."/>
            <person name="Jain S."/>
            <person name="Yu F.B."/>
            <person name="Meng X."/>
            <person name="Wang M."/>
            <person name="Iakiviak M."/>
            <person name="Nagashima K."/>
            <person name="Zhao A."/>
            <person name="Murugkar P."/>
            <person name="Patil A."/>
            <person name="Atabakhsh K."/>
            <person name="Weakley A."/>
            <person name="Yan J."/>
            <person name="Brumbaugh A.R."/>
            <person name="Higginbottom S."/>
            <person name="Dimas A."/>
            <person name="Shiver A.L."/>
            <person name="Deutschbauer A."/>
            <person name="Neff N."/>
            <person name="Sonnenburg J.L."/>
            <person name="Huang K.C."/>
            <person name="Fischbach M.A."/>
        </authorList>
    </citation>
    <scope>NUCLEOTIDE SEQUENCE</scope>
    <source>
        <strain evidence="1">AP11</strain>
    </source>
</reference>
<evidence type="ECO:0000313" key="2">
    <source>
        <dbReference type="Proteomes" id="UP001059295"/>
    </source>
</evidence>
<sequence length="269" mass="30979">MIIFTVSIHTVTAMTRHFLLLLLLLPGAFRLSAKPLPKEYVRDSLPVLAERCRQLLETAYMADSLVGETDSLPGWEGLPVRLYEYRTGPDIRTGQPKKGKVYLLNPSPEKLARWIATACWKARGSLEYRYTDKLLRWIRSQSGGQFPVRGVVYEAMYEPGRYDPYVFKDGVTVYVADPNRMPADGHCTDEQLEFYLRLTDADLKPYTGRYARIASTTREQYRAGGGTERVGDSDKDRRIEWLDVVRRLYRQAWESDENRLITAWAEANL</sequence>
<dbReference type="Proteomes" id="UP001059295">
    <property type="component" value="Chromosome"/>
</dbReference>
<gene>
    <name evidence="1" type="ORF">NQ491_05765</name>
</gene>
<protein>
    <submittedName>
        <fullName evidence="1">Cellulase</fullName>
    </submittedName>
</protein>